<protein>
    <submittedName>
        <fullName evidence="1">Uncharacterized protein</fullName>
    </submittedName>
</protein>
<reference evidence="1 2" key="1">
    <citation type="journal article" date="2019" name="Appl. Environ. Microbiol.">
        <title>Genetic determinants of hydroxycinnamic acid metabolism in heterofermentative lactobacilli.</title>
        <authorList>
            <person name="Gaur G."/>
            <person name="Oh J.H."/>
            <person name="Filannino P."/>
            <person name="Gobbetti M."/>
            <person name="van Pijkeren J.P."/>
            <person name="Ganzle M.G."/>
        </authorList>
    </citation>
    <scope>NUCLEOTIDE SEQUENCE [LARGE SCALE GENOMIC DNA]</scope>
    <source>
        <strain evidence="1 2">C5</strain>
    </source>
</reference>
<gene>
    <name evidence="1" type="ORF">GB993_02800</name>
</gene>
<dbReference type="AlphaFoldDB" id="A0A6N9I0R8"/>
<proteinExistence type="predicted"/>
<evidence type="ECO:0000313" key="1">
    <source>
        <dbReference type="EMBL" id="MYV16438.1"/>
    </source>
</evidence>
<dbReference type="Proteomes" id="UP000449209">
    <property type="component" value="Unassembled WGS sequence"/>
</dbReference>
<comment type="caution">
    <text evidence="1">The sequence shown here is derived from an EMBL/GenBank/DDBJ whole genome shotgun (WGS) entry which is preliminary data.</text>
</comment>
<evidence type="ECO:0000313" key="2">
    <source>
        <dbReference type="Proteomes" id="UP000449209"/>
    </source>
</evidence>
<organism evidence="1 2">
    <name type="scientific">Furfurilactobacillus milii</name>
    <dbReference type="NCBI Taxonomy" id="2888272"/>
    <lineage>
        <taxon>Bacteria</taxon>
        <taxon>Bacillati</taxon>
        <taxon>Bacillota</taxon>
        <taxon>Bacilli</taxon>
        <taxon>Lactobacillales</taxon>
        <taxon>Lactobacillaceae</taxon>
        <taxon>Furfurilactobacillus</taxon>
    </lineage>
</organism>
<sequence length="62" mass="7113">MTLAEPKQEASWLTEQLKDLANQQPQFEDRALLSALIPEVQDLAERREQLAGEIDGRSWSFN</sequence>
<name>A0A6N9I0R8_9LACO</name>
<accession>A0A6N9I0R8</accession>
<dbReference type="EMBL" id="WEZQ01000004">
    <property type="protein sequence ID" value="MYV16438.1"/>
    <property type="molecule type" value="Genomic_DNA"/>
</dbReference>